<evidence type="ECO:0000313" key="3">
    <source>
        <dbReference type="Proteomes" id="UP000077266"/>
    </source>
</evidence>
<gene>
    <name evidence="2" type="ORF">EXIGLDRAFT_313607</name>
</gene>
<organism evidence="2 3">
    <name type="scientific">Exidia glandulosa HHB12029</name>
    <dbReference type="NCBI Taxonomy" id="1314781"/>
    <lineage>
        <taxon>Eukaryota</taxon>
        <taxon>Fungi</taxon>
        <taxon>Dikarya</taxon>
        <taxon>Basidiomycota</taxon>
        <taxon>Agaricomycotina</taxon>
        <taxon>Agaricomycetes</taxon>
        <taxon>Auriculariales</taxon>
        <taxon>Exidiaceae</taxon>
        <taxon>Exidia</taxon>
    </lineage>
</organism>
<protein>
    <recommendedName>
        <fullName evidence="1">DUF6593 domain-containing protein</fullName>
    </recommendedName>
</protein>
<dbReference type="Pfam" id="PF20236">
    <property type="entry name" value="DUF6593"/>
    <property type="match status" value="1"/>
</dbReference>
<evidence type="ECO:0000313" key="2">
    <source>
        <dbReference type="EMBL" id="KZV98324.1"/>
    </source>
</evidence>
<dbReference type="InParanoid" id="A0A165LU43"/>
<evidence type="ECO:0000259" key="1">
    <source>
        <dbReference type="Pfam" id="PF20236"/>
    </source>
</evidence>
<proteinExistence type="predicted"/>
<name>A0A165LU43_EXIGL</name>
<reference evidence="2 3" key="1">
    <citation type="journal article" date="2016" name="Mol. Biol. Evol.">
        <title>Comparative Genomics of Early-Diverging Mushroom-Forming Fungi Provides Insights into the Origins of Lignocellulose Decay Capabilities.</title>
        <authorList>
            <person name="Nagy L.G."/>
            <person name="Riley R."/>
            <person name="Tritt A."/>
            <person name="Adam C."/>
            <person name="Daum C."/>
            <person name="Floudas D."/>
            <person name="Sun H."/>
            <person name="Yadav J.S."/>
            <person name="Pangilinan J."/>
            <person name="Larsson K.H."/>
            <person name="Matsuura K."/>
            <person name="Barry K."/>
            <person name="Labutti K."/>
            <person name="Kuo R."/>
            <person name="Ohm R.A."/>
            <person name="Bhattacharya S.S."/>
            <person name="Shirouzu T."/>
            <person name="Yoshinaga Y."/>
            <person name="Martin F.M."/>
            <person name="Grigoriev I.V."/>
            <person name="Hibbett D.S."/>
        </authorList>
    </citation>
    <scope>NUCLEOTIDE SEQUENCE [LARGE SCALE GENOMIC DNA]</scope>
    <source>
        <strain evidence="2 3">HHB12029</strain>
    </source>
</reference>
<dbReference type="AlphaFoldDB" id="A0A165LU43"/>
<sequence length="156" mass="17664">MAGTNTPTFTIGTSKSLTTFTRRDNDGEEKQWIGEVRWLKLKPEKSTLRLSGDEGELEFLSFFKRAKWYSTSRSFDFNGTTYTWMDIPLKSLRLVRGGIAASGETTALEKEEPLAVIRSVIFKTAVLLISEEGLQELGPDIIVITGVIVLFRRRER</sequence>
<dbReference type="Proteomes" id="UP000077266">
    <property type="component" value="Unassembled WGS sequence"/>
</dbReference>
<keyword evidence="3" id="KW-1185">Reference proteome</keyword>
<accession>A0A165LU43</accession>
<dbReference type="EMBL" id="KV425920">
    <property type="protein sequence ID" value="KZV98324.1"/>
    <property type="molecule type" value="Genomic_DNA"/>
</dbReference>
<dbReference type="InterPro" id="IPR046528">
    <property type="entry name" value="DUF6593"/>
</dbReference>
<feature type="domain" description="DUF6593" evidence="1">
    <location>
        <begin position="7"/>
        <end position="155"/>
    </location>
</feature>